<dbReference type="Gene3D" id="1.25.40.10">
    <property type="entry name" value="Tetratricopeptide repeat domain"/>
    <property type="match status" value="3"/>
</dbReference>
<evidence type="ECO:0000313" key="5">
    <source>
        <dbReference type="Proteomes" id="UP000583929"/>
    </source>
</evidence>
<feature type="repeat" description="PPR" evidence="3">
    <location>
        <begin position="302"/>
        <end position="336"/>
    </location>
</feature>
<dbReference type="PANTHER" id="PTHR47447">
    <property type="entry name" value="OS03G0856100 PROTEIN"/>
    <property type="match status" value="1"/>
</dbReference>
<dbReference type="InterPro" id="IPR011990">
    <property type="entry name" value="TPR-like_helical_dom_sf"/>
</dbReference>
<feature type="repeat" description="PPR" evidence="3">
    <location>
        <begin position="626"/>
        <end position="660"/>
    </location>
</feature>
<organism evidence="4 5">
    <name type="scientific">Cannabis sativa</name>
    <name type="common">Hemp</name>
    <name type="synonym">Marijuana</name>
    <dbReference type="NCBI Taxonomy" id="3483"/>
    <lineage>
        <taxon>Eukaryota</taxon>
        <taxon>Viridiplantae</taxon>
        <taxon>Streptophyta</taxon>
        <taxon>Embryophyta</taxon>
        <taxon>Tracheophyta</taxon>
        <taxon>Spermatophyta</taxon>
        <taxon>Magnoliopsida</taxon>
        <taxon>eudicotyledons</taxon>
        <taxon>Gunneridae</taxon>
        <taxon>Pentapetalae</taxon>
        <taxon>rosids</taxon>
        <taxon>fabids</taxon>
        <taxon>Rosales</taxon>
        <taxon>Cannabaceae</taxon>
        <taxon>Cannabis</taxon>
    </lineage>
</organism>
<comment type="similarity">
    <text evidence="1">Belongs to the PPR family. P subfamily.</text>
</comment>
<dbReference type="Pfam" id="PF13812">
    <property type="entry name" value="PPR_3"/>
    <property type="match status" value="1"/>
</dbReference>
<feature type="repeat" description="PPR" evidence="3">
    <location>
        <begin position="267"/>
        <end position="301"/>
    </location>
</feature>
<evidence type="ECO:0000256" key="1">
    <source>
        <dbReference type="ARBA" id="ARBA00007626"/>
    </source>
</evidence>
<reference evidence="4 5" key="1">
    <citation type="journal article" date="2020" name="bioRxiv">
        <title>Sequence and annotation of 42 cannabis genomes reveals extensive copy number variation in cannabinoid synthesis and pathogen resistance genes.</title>
        <authorList>
            <person name="Mckernan K.J."/>
            <person name="Helbert Y."/>
            <person name="Kane L.T."/>
            <person name="Ebling H."/>
            <person name="Zhang L."/>
            <person name="Liu B."/>
            <person name="Eaton Z."/>
            <person name="Mclaughlin S."/>
            <person name="Kingan S."/>
            <person name="Baybayan P."/>
            <person name="Concepcion G."/>
            <person name="Jordan M."/>
            <person name="Riva A."/>
            <person name="Barbazuk W."/>
            <person name="Harkins T."/>
        </authorList>
    </citation>
    <scope>NUCLEOTIDE SEQUENCE [LARGE SCALE GENOMIC DNA]</scope>
    <source>
        <strain evidence="5">cv. Jamaican Lion 4</strain>
        <tissue evidence="4">Leaf</tissue>
    </source>
</reference>
<evidence type="ECO:0000256" key="2">
    <source>
        <dbReference type="ARBA" id="ARBA00022737"/>
    </source>
</evidence>
<dbReference type="PROSITE" id="PS51375">
    <property type="entry name" value="PPR"/>
    <property type="match status" value="5"/>
</dbReference>
<feature type="non-terminal residue" evidence="4">
    <location>
        <position position="719"/>
    </location>
</feature>
<sequence>RISCETLEGVSVTAISRLSHCLSLPSPSGTIKRNPSPAPAPAAGASPFSLSFTLCLSFLSLTARSVSSLSLSLARYYHTRPVTGVSPSPDGSKQSSLNCQLIAFYHGLRSLYNGFTSLFMRGTMWNFCCRLHNFKISCFPRSSLKVLLYPATCVHSHVNYSSKFIHSFRQFKQSRLTGRDQRRNNKKDLKLSQKEDVDTKTYMRDTIGKIYNILKYSTWDSARDQLQGLPIRWDSYTVNQVLKSHPPMEKAWLFFNWAVELKGFKHDQFTYTTMLDIFGEAGRISSMKYVFKQMQERELNIDTVTYTSLMHWMSHSGDVDGAMKVWEEMKANGCSPTVVSYTAYMKILFNDNKVKEATDAYKKMLQSGLSPNRYTYTVLMEYLIGSGNCKEALEIFSKMQEAGEQPDKAACNILVEKLSKSGETWVMSQILQYMKENHIVLRYPIFSEALQALKVAGESDLLLRQVNPHCSIERLSKDFGRTRAAEINSTIDEWLIFTLLEKENLIAVDSLLGQIDDKSTQLDSEIISTIIEVNSSRCRPNGALLAFEYSVKRGINITRNSYLALIGGLIRSEMSPKVVKVVQEMIKAGYSIGIYLASVIIYKLGSGGKPKCAAKLFSLLPIDHKCTATYTALIGVYFSVGNFDKGLEVYKSMQRNGIIPSLGTYNVILAGLSRSESRVSELEYFRKEKKRLQLQVQSQDTIPIEKGICDLIFLGDAVT</sequence>
<evidence type="ECO:0000313" key="4">
    <source>
        <dbReference type="EMBL" id="KAF4401504.1"/>
    </source>
</evidence>
<name>A0A7J6I1S3_CANSA</name>
<comment type="caution">
    <text evidence="4">The sequence shown here is derived from an EMBL/GenBank/DDBJ whole genome shotgun (WGS) entry which is preliminary data.</text>
</comment>
<dbReference type="Pfam" id="PF01535">
    <property type="entry name" value="PPR"/>
    <property type="match status" value="2"/>
</dbReference>
<dbReference type="PANTHER" id="PTHR47447:SF27">
    <property type="entry name" value="PENTACOTRIPEPTIDE-REPEAT REGION OF PRORP DOMAIN-CONTAINING PROTEIN"/>
    <property type="match status" value="1"/>
</dbReference>
<dbReference type="Proteomes" id="UP000583929">
    <property type="component" value="Unassembled WGS sequence"/>
</dbReference>
<feature type="repeat" description="PPR" evidence="3">
    <location>
        <begin position="372"/>
        <end position="406"/>
    </location>
</feature>
<dbReference type="Pfam" id="PF13041">
    <property type="entry name" value="PPR_2"/>
    <property type="match status" value="2"/>
</dbReference>
<feature type="repeat" description="PPR" evidence="3">
    <location>
        <begin position="337"/>
        <end position="371"/>
    </location>
</feature>
<dbReference type="NCBIfam" id="TIGR00756">
    <property type="entry name" value="PPR"/>
    <property type="match status" value="5"/>
</dbReference>
<dbReference type="AlphaFoldDB" id="A0A7J6I1S3"/>
<keyword evidence="2" id="KW-0677">Repeat</keyword>
<evidence type="ECO:0008006" key="6">
    <source>
        <dbReference type="Google" id="ProtNLM"/>
    </source>
</evidence>
<dbReference type="EMBL" id="JAATIQ010000012">
    <property type="protein sequence ID" value="KAF4401504.1"/>
    <property type="molecule type" value="Genomic_DNA"/>
</dbReference>
<dbReference type="InterPro" id="IPR002885">
    <property type="entry name" value="PPR_rpt"/>
</dbReference>
<accession>A0A7J6I1S3</accession>
<keyword evidence="5" id="KW-1185">Reference proteome</keyword>
<protein>
    <recommendedName>
        <fullName evidence="6">Pentatricopeptide repeat-containing protein</fullName>
    </recommendedName>
</protein>
<evidence type="ECO:0000256" key="3">
    <source>
        <dbReference type="PROSITE-ProRule" id="PRU00708"/>
    </source>
</evidence>
<proteinExistence type="inferred from homology"/>
<gene>
    <name evidence="4" type="ORF">G4B88_001698</name>
</gene>